<dbReference type="Pfam" id="PF00702">
    <property type="entry name" value="Hydrolase"/>
    <property type="match status" value="1"/>
</dbReference>
<dbReference type="InterPro" id="IPR036412">
    <property type="entry name" value="HAD-like_sf"/>
</dbReference>
<organism evidence="1 2">
    <name type="scientific">Blastococcus mobilis</name>
    <dbReference type="NCBI Taxonomy" id="1938746"/>
    <lineage>
        <taxon>Bacteria</taxon>
        <taxon>Bacillati</taxon>
        <taxon>Actinomycetota</taxon>
        <taxon>Actinomycetes</taxon>
        <taxon>Geodermatophilales</taxon>
        <taxon>Geodermatophilaceae</taxon>
        <taxon>Blastococcus</taxon>
    </lineage>
</organism>
<protein>
    <submittedName>
        <fullName evidence="1">Haloacid dehalogenase superfamily, subfamily IA, variant 1 with third motif having Dx(3-4)D or Dx(3-4)E</fullName>
    </submittedName>
</protein>
<dbReference type="PRINTS" id="PR00413">
    <property type="entry name" value="HADHALOGNASE"/>
</dbReference>
<dbReference type="PANTHER" id="PTHR46649">
    <property type="match status" value="1"/>
</dbReference>
<dbReference type="NCBIfam" id="TIGR01549">
    <property type="entry name" value="HAD-SF-IA-v1"/>
    <property type="match status" value="1"/>
</dbReference>
<dbReference type="Gene3D" id="3.40.50.1000">
    <property type="entry name" value="HAD superfamily/HAD-like"/>
    <property type="match status" value="1"/>
</dbReference>
<name>A0A239AVQ6_9ACTN</name>
<proteinExistence type="predicted"/>
<dbReference type="SUPFAM" id="SSF56784">
    <property type="entry name" value="HAD-like"/>
    <property type="match status" value="1"/>
</dbReference>
<reference evidence="1 2" key="1">
    <citation type="submission" date="2017-06" db="EMBL/GenBank/DDBJ databases">
        <authorList>
            <person name="Kim H.J."/>
            <person name="Triplett B.A."/>
        </authorList>
    </citation>
    <scope>NUCLEOTIDE SEQUENCE [LARGE SCALE GENOMIC DNA]</scope>
    <source>
        <strain evidence="1 2">DSM 44272</strain>
    </source>
</reference>
<sequence length="250" mass="26675">MVSAAPREGPRAGVAFKGVLLDWRGTLVVAPTYRWLEQTALKLLDRDISAESVDAVLARLQGADASEVESSAIDTDAALHRRAYAAWFRAADLDEELAERLYAVESTAALNPFAADVGPLLRTLHAAGVRIGVVSDIHVDLRPVFAQQNNPDGSSWADLVDAWALSYELGVAKPAPAIFAAALNRLGLPAEQVLMVGDRGAWDGAAAELGITTLLLPPLRAADDLRLQRVLDLVMPGASLTNSERSPQPQ</sequence>
<keyword evidence="2" id="KW-1185">Reference proteome</keyword>
<dbReference type="EMBL" id="FZNO01000061">
    <property type="protein sequence ID" value="SNR99806.1"/>
    <property type="molecule type" value="Genomic_DNA"/>
</dbReference>
<evidence type="ECO:0000313" key="2">
    <source>
        <dbReference type="Proteomes" id="UP000198403"/>
    </source>
</evidence>
<dbReference type="SFLD" id="SFLDG01129">
    <property type="entry name" value="C1.5:_HAD__Beta-PGM__Phosphata"/>
    <property type="match status" value="1"/>
</dbReference>
<accession>A0A239AVQ6</accession>
<dbReference type="AlphaFoldDB" id="A0A239AVQ6"/>
<dbReference type="Proteomes" id="UP000198403">
    <property type="component" value="Unassembled WGS sequence"/>
</dbReference>
<dbReference type="SFLD" id="SFLDS00003">
    <property type="entry name" value="Haloacid_Dehalogenase"/>
    <property type="match status" value="1"/>
</dbReference>
<dbReference type="InterPro" id="IPR023214">
    <property type="entry name" value="HAD_sf"/>
</dbReference>
<evidence type="ECO:0000313" key="1">
    <source>
        <dbReference type="EMBL" id="SNR99806.1"/>
    </source>
</evidence>
<dbReference type="OrthoDB" id="3680851at2"/>
<gene>
    <name evidence="1" type="ORF">SAMN06272737_1614</name>
</gene>
<dbReference type="PANTHER" id="PTHR46649:SF4">
    <property type="entry name" value="HALOACID DEHALOGENASE-LIKE HYDROLASE (HAD) SUPERFAMILY PROTEIN"/>
    <property type="match status" value="1"/>
</dbReference>
<dbReference type="InterPro" id="IPR006439">
    <property type="entry name" value="HAD-SF_hydro_IA"/>
</dbReference>